<comment type="function">
    <text evidence="5">Involved in iron-sulfur cluster biogenesis. Binds a 4Fe-4S cluster, can transfer this cluster to apoproteins, and thereby intervenes in the maturation of Fe/S proteins. Could also act as a scaffold/chaperone for damaged Fe/S proteins.</text>
</comment>
<dbReference type="Proteomes" id="UP000502958">
    <property type="component" value="Chromosome"/>
</dbReference>
<dbReference type="GO" id="GO:0016226">
    <property type="term" value="P:iron-sulfur cluster assembly"/>
    <property type="evidence" value="ECO:0007669"/>
    <property type="project" value="UniProtKB-UniRule"/>
</dbReference>
<evidence type="ECO:0000313" key="9">
    <source>
        <dbReference type="Proteomes" id="UP000502958"/>
    </source>
</evidence>
<evidence type="ECO:0000256" key="4">
    <source>
        <dbReference type="ARBA" id="ARBA00023014"/>
    </source>
</evidence>
<evidence type="ECO:0000259" key="6">
    <source>
        <dbReference type="Pfam" id="PF01106"/>
    </source>
</evidence>
<keyword evidence="1 5" id="KW-0004">4Fe-4S</keyword>
<dbReference type="RefSeq" id="WP_163119653.1">
    <property type="nucleotide sequence ID" value="NZ_CP047588.1"/>
</dbReference>
<dbReference type="HAMAP" id="MF_01637">
    <property type="entry name" value="Fe_S_biogen_NfuA"/>
    <property type="match status" value="1"/>
</dbReference>
<feature type="binding site" evidence="5">
    <location>
        <position position="153"/>
    </location>
    <ligand>
        <name>[4Fe-4S] cluster</name>
        <dbReference type="ChEBI" id="CHEBI:49883"/>
    </ligand>
</feature>
<evidence type="ECO:0000256" key="3">
    <source>
        <dbReference type="ARBA" id="ARBA00023004"/>
    </source>
</evidence>
<reference evidence="8 9" key="1">
    <citation type="submission" date="2020-01" db="EMBL/GenBank/DDBJ databases">
        <title>Complete genome of Buchnera aphidicola isolated from Chaitophorus populeti.</title>
        <authorList>
            <person name="Park J."/>
            <person name="Xi H."/>
        </authorList>
    </citation>
    <scope>NUCLEOTIDE SEQUENCE [LARGE SCALE GENOMIC DNA]</scope>
    <source>
        <strain evidence="8 9">UsonBac</strain>
    </source>
</reference>
<dbReference type="Gene3D" id="2.60.300.12">
    <property type="entry name" value="HesB-like domain"/>
    <property type="match status" value="1"/>
</dbReference>
<evidence type="ECO:0000259" key="7">
    <source>
        <dbReference type="Pfam" id="PF01521"/>
    </source>
</evidence>
<dbReference type="InterPro" id="IPR000361">
    <property type="entry name" value="ATAP_core_dom"/>
</dbReference>
<dbReference type="InterPro" id="IPR035903">
    <property type="entry name" value="HesB-like_dom_sf"/>
</dbReference>
<comment type="subunit">
    <text evidence="5">Homodimer.</text>
</comment>
<evidence type="ECO:0000256" key="2">
    <source>
        <dbReference type="ARBA" id="ARBA00022723"/>
    </source>
</evidence>
<proteinExistence type="inferred from homology"/>
<protein>
    <recommendedName>
        <fullName evidence="5">Fe/S biogenesis protein NfuA</fullName>
    </recommendedName>
</protein>
<dbReference type="GO" id="GO:0051539">
    <property type="term" value="F:4 iron, 4 sulfur cluster binding"/>
    <property type="evidence" value="ECO:0007669"/>
    <property type="project" value="UniProtKB-UniRule"/>
</dbReference>
<comment type="cofactor">
    <cofactor evidence="5">
        <name>[4Fe-4S] cluster</name>
        <dbReference type="ChEBI" id="CHEBI:49883"/>
    </cofactor>
    <text evidence="5">Binds 1 [4Fe-4S] cluster per subunit. The cluster is presumably bound at the interface of two monomers.</text>
</comment>
<dbReference type="Pfam" id="PF01521">
    <property type="entry name" value="Fe-S_biosyn"/>
    <property type="match status" value="1"/>
</dbReference>
<dbReference type="InterPro" id="IPR017726">
    <property type="entry name" value="Fe/S_biogenesis_protein_NfuA"/>
</dbReference>
<gene>
    <name evidence="5" type="primary">nfuA</name>
    <name evidence="8" type="ORF">GUU85_02570</name>
</gene>
<dbReference type="Gene3D" id="3.30.300.130">
    <property type="entry name" value="Fe-S cluster assembly (FSCA)"/>
    <property type="match status" value="1"/>
</dbReference>
<dbReference type="InterPro" id="IPR001075">
    <property type="entry name" value="NIF_FeS_clus_asmbl_NifU_C"/>
</dbReference>
<keyword evidence="2 5" id="KW-0479">Metal-binding</keyword>
<evidence type="ECO:0000256" key="5">
    <source>
        <dbReference type="HAMAP-Rule" id="MF_01637"/>
    </source>
</evidence>
<dbReference type="EMBL" id="CP047588">
    <property type="protein sequence ID" value="QIE02218.1"/>
    <property type="molecule type" value="Genomic_DNA"/>
</dbReference>
<feature type="domain" description="NIF system FeS cluster assembly NifU C-terminal" evidence="6">
    <location>
        <begin position="112"/>
        <end position="178"/>
    </location>
</feature>
<keyword evidence="4 5" id="KW-0411">Iron-sulfur</keyword>
<feature type="domain" description="Core" evidence="7">
    <location>
        <begin position="2"/>
        <end position="103"/>
    </location>
</feature>
<dbReference type="SUPFAM" id="SSF89360">
    <property type="entry name" value="HesB-like domain"/>
    <property type="match status" value="1"/>
</dbReference>
<evidence type="ECO:0000313" key="8">
    <source>
        <dbReference type="EMBL" id="QIE02218.1"/>
    </source>
</evidence>
<accession>A0A6C1FBB3</accession>
<sequence length="192" mass="21784">MITISENAQKYLLSLLSREPIGTQIRVFILHPGTNNAECGLAFLHQDEIEDQVDIQLKYNKFFVYINKELISYLKDSEINLVTDQISSQLTFKAPYAKTNYEIKPSSLTEKIQKFLSIEINSQLAMHGGQVHFIKLDKYGTAIIRFSGGCNGCSMIGSTVKEIVEKKLLSKFPEIKKVSDETEHTRGAHSFY</sequence>
<feature type="binding site" evidence="5">
    <location>
        <position position="150"/>
    </location>
    <ligand>
        <name>[4Fe-4S] cluster</name>
        <dbReference type="ChEBI" id="CHEBI:49883"/>
    </ligand>
</feature>
<dbReference type="Pfam" id="PF01106">
    <property type="entry name" value="NifU"/>
    <property type="match status" value="1"/>
</dbReference>
<name>A0A6C1FBB3_BUCUN</name>
<dbReference type="AlphaFoldDB" id="A0A6C1FBB3"/>
<evidence type="ECO:0000256" key="1">
    <source>
        <dbReference type="ARBA" id="ARBA00022485"/>
    </source>
</evidence>
<keyword evidence="3 5" id="KW-0408">Iron</keyword>
<dbReference type="InterPro" id="IPR034904">
    <property type="entry name" value="FSCA_dom_sf"/>
</dbReference>
<organism evidence="8 9">
    <name type="scientific">Buchnera aphidicola subsp. Uroleucon sonchi</name>
    <dbReference type="NCBI Taxonomy" id="118118"/>
    <lineage>
        <taxon>Bacteria</taxon>
        <taxon>Pseudomonadati</taxon>
        <taxon>Pseudomonadota</taxon>
        <taxon>Gammaproteobacteria</taxon>
        <taxon>Enterobacterales</taxon>
        <taxon>Erwiniaceae</taxon>
        <taxon>Buchnera</taxon>
    </lineage>
</organism>
<dbReference type="SUPFAM" id="SSF117916">
    <property type="entry name" value="Fe-S cluster assembly (FSCA) domain-like"/>
    <property type="match status" value="1"/>
</dbReference>
<dbReference type="GO" id="GO:0005506">
    <property type="term" value="F:iron ion binding"/>
    <property type="evidence" value="ECO:0007669"/>
    <property type="project" value="InterPro"/>
</dbReference>
<dbReference type="GO" id="GO:0051604">
    <property type="term" value="P:protein maturation"/>
    <property type="evidence" value="ECO:0007669"/>
    <property type="project" value="UniProtKB-UniRule"/>
</dbReference>
<comment type="similarity">
    <text evidence="5">Belongs to the NfuA family.</text>
</comment>